<dbReference type="FunFam" id="1.25.40.10:FF:000649">
    <property type="entry name" value="mRNA splicing factor (Prp1/Zer1), putative"/>
    <property type="match status" value="1"/>
</dbReference>
<dbReference type="GO" id="GO:0071013">
    <property type="term" value="C:catalytic step 2 spliceosome"/>
    <property type="evidence" value="ECO:0007669"/>
    <property type="project" value="TreeGrafter"/>
</dbReference>
<dbReference type="EMBL" id="OU963869">
    <property type="protein sequence ID" value="CAH0395026.1"/>
    <property type="molecule type" value="Genomic_DNA"/>
</dbReference>
<dbReference type="SMART" id="SM00028">
    <property type="entry name" value="TPR"/>
    <property type="match status" value="5"/>
</dbReference>
<comment type="subcellular location">
    <subcellularLocation>
        <location evidence="1">Nucleus speckle</location>
    </subcellularLocation>
    <subcellularLocation>
        <location evidence="2">Nucleus</location>
        <location evidence="2">Nucleoplasm</location>
    </subcellularLocation>
</comment>
<feature type="domain" description="PRP1 splicing factor N-terminal" evidence="15">
    <location>
        <begin position="19"/>
        <end position="169"/>
    </location>
</feature>
<dbReference type="Proteomes" id="UP001152759">
    <property type="component" value="Chromosome 8"/>
</dbReference>
<evidence type="ECO:0000313" key="17">
    <source>
        <dbReference type="Proteomes" id="UP001152759"/>
    </source>
</evidence>
<evidence type="ECO:0000256" key="7">
    <source>
        <dbReference type="ARBA" id="ARBA00022737"/>
    </source>
</evidence>
<evidence type="ECO:0000256" key="3">
    <source>
        <dbReference type="ARBA" id="ARBA00020235"/>
    </source>
</evidence>
<keyword evidence="5" id="KW-0507">mRNA processing</keyword>
<dbReference type="InterPro" id="IPR003107">
    <property type="entry name" value="HAT"/>
</dbReference>
<dbReference type="FunFam" id="1.25.40.10:FF:003529">
    <property type="entry name" value="Uncharacterized protein"/>
    <property type="match status" value="1"/>
</dbReference>
<name>A0A9P0F7A8_BEMTA</name>
<evidence type="ECO:0000256" key="14">
    <source>
        <dbReference type="SAM" id="MobiDB-lite"/>
    </source>
</evidence>
<dbReference type="FunFam" id="1.25.40.10:FF:000058">
    <property type="entry name" value="Pre-mRNA processing factor 6"/>
    <property type="match status" value="1"/>
</dbReference>
<evidence type="ECO:0000256" key="4">
    <source>
        <dbReference type="ARBA" id="ARBA00022553"/>
    </source>
</evidence>
<organism evidence="16 17">
    <name type="scientific">Bemisia tabaci</name>
    <name type="common">Sweetpotato whitefly</name>
    <name type="synonym">Aleurodes tabaci</name>
    <dbReference type="NCBI Taxonomy" id="7038"/>
    <lineage>
        <taxon>Eukaryota</taxon>
        <taxon>Metazoa</taxon>
        <taxon>Ecdysozoa</taxon>
        <taxon>Arthropoda</taxon>
        <taxon>Hexapoda</taxon>
        <taxon>Insecta</taxon>
        <taxon>Pterygota</taxon>
        <taxon>Neoptera</taxon>
        <taxon>Paraneoptera</taxon>
        <taxon>Hemiptera</taxon>
        <taxon>Sternorrhyncha</taxon>
        <taxon>Aleyrodoidea</taxon>
        <taxon>Aleyrodidae</taxon>
        <taxon>Aleyrodinae</taxon>
        <taxon>Bemisia</taxon>
    </lineage>
</organism>
<dbReference type="InterPro" id="IPR011990">
    <property type="entry name" value="TPR-like_helical_dom_sf"/>
</dbReference>
<dbReference type="InterPro" id="IPR010491">
    <property type="entry name" value="PRP1_N"/>
</dbReference>
<dbReference type="SMART" id="SM00386">
    <property type="entry name" value="HAT"/>
    <property type="match status" value="15"/>
</dbReference>
<feature type="region of interest" description="Disordered" evidence="14">
    <location>
        <begin position="25"/>
        <end position="101"/>
    </location>
</feature>
<feature type="coiled-coil region" evidence="13">
    <location>
        <begin position="105"/>
        <end position="141"/>
    </location>
</feature>
<gene>
    <name evidence="16" type="ORF">BEMITA_LOCUS13262</name>
</gene>
<dbReference type="PANTHER" id="PTHR11246:SF1">
    <property type="entry name" value="PRE-MRNA-PROCESSING FACTOR 6"/>
    <property type="match status" value="1"/>
</dbReference>
<evidence type="ECO:0000256" key="6">
    <source>
        <dbReference type="ARBA" id="ARBA00022728"/>
    </source>
</evidence>
<accession>A0A9P0F7A8</accession>
<dbReference type="Pfam" id="PF13432">
    <property type="entry name" value="TPR_16"/>
    <property type="match status" value="1"/>
</dbReference>
<evidence type="ECO:0000256" key="5">
    <source>
        <dbReference type="ARBA" id="ARBA00022664"/>
    </source>
</evidence>
<feature type="compositionally biased region" description="Acidic residues" evidence="14">
    <location>
        <begin position="65"/>
        <end position="78"/>
    </location>
</feature>
<proteinExistence type="predicted"/>
<dbReference type="InterPro" id="IPR019734">
    <property type="entry name" value="TPR_rpt"/>
</dbReference>
<dbReference type="InterPro" id="IPR045075">
    <property type="entry name" value="Syf1-like"/>
</dbReference>
<dbReference type="GO" id="GO:0046540">
    <property type="term" value="C:U4/U6 x U5 tri-snRNP complex"/>
    <property type="evidence" value="ECO:0007669"/>
    <property type="project" value="TreeGrafter"/>
</dbReference>
<keyword evidence="4" id="KW-0597">Phosphoprotein</keyword>
<dbReference type="GO" id="GO:0000244">
    <property type="term" value="P:spliceosomal tri-snRNP complex assembly"/>
    <property type="evidence" value="ECO:0007669"/>
    <property type="project" value="TreeGrafter"/>
</dbReference>
<dbReference type="FunFam" id="1.25.40.10:FF:000054">
    <property type="entry name" value="Pre-mRNA processing factor 6"/>
    <property type="match status" value="1"/>
</dbReference>
<evidence type="ECO:0000256" key="8">
    <source>
        <dbReference type="ARBA" id="ARBA00023187"/>
    </source>
</evidence>
<reference evidence="16" key="1">
    <citation type="submission" date="2021-12" db="EMBL/GenBank/DDBJ databases">
        <authorList>
            <person name="King R."/>
        </authorList>
    </citation>
    <scope>NUCLEOTIDE SEQUENCE</scope>
</reference>
<dbReference type="GO" id="GO:0016607">
    <property type="term" value="C:nuclear speck"/>
    <property type="evidence" value="ECO:0007669"/>
    <property type="project" value="UniProtKB-SubCell"/>
</dbReference>
<dbReference type="Pfam" id="PF06424">
    <property type="entry name" value="PRP1_N"/>
    <property type="match status" value="1"/>
</dbReference>
<evidence type="ECO:0000256" key="9">
    <source>
        <dbReference type="ARBA" id="ARBA00023242"/>
    </source>
</evidence>
<sequence>MNPPPTINKNKKHFLGIPAPLGYVAGVGRGATGFTTRSDIGPARDANDVSDDRHAPPSKRKKKEEEEDDEEDLNDSNYDEFSGYGGSLFSKDPYDKDDEEADMIYEEIDKRMDEKRKEYREKRLREELEKYRQERPKIQQQFSDLKRGLTTVSEDEWKNVPEVGDARNRKMRNPRAEKFTPLPDSVLSHGLGGETAAAIDPKSGLMSQIPHGALTPGMLTPTGDMDLRKMGQARSTLMNVKLSQVSDSVEGQTVVDPKGYLTDLQSMIPSYGGDINDIKKARLLLKSVRETNPNHPPAWIASARLEEVTGKIQAARNLIMKGCEENPNSEDLWLEAARLQPPETAKAVIAQAVRHIPTSVRIWIKAAELETEAKAKKVFRKALEHIPNSVRLWKAAVELEEPEDARILLSRAVECCPTSVDLWLALARLETYENARKVLNKARENIPTDRQIWTTAAKLEEANGNINMVEKIIDRAISSLTANGVEINREHWFKEAIEAEKAGSVHTCRALIKAIIGYGIEEEDRKHTWIEEAESCANQGAYECARAVYSHALGVFPSKKSIWLRAAYFEKNHGTRESLESLLQRAVAHCPKSEVLWLMGAKSKWMAGDVPAARGILSLAFQANPNSEEIWLAAVKLESENSEYERARRLLAKARASAPTPRVMMKSAKLEWYLEKYDLALKLLADAIQVFPDFAKLWLMKGQIEEQLNRPDDAHATYNEALKKCATSIPVWLMLARLAERRKMLTKARSYLEKGRLRNPNNPELWLEAIRIEFRAGLRDIANTLMAKALQECPNAGILWAEAIFLEPRPQRKTKSVDALKKCEHDAHVLLAVSKLFWCERKITKCREWFNRTVKIDPDLGDAWAYFYKFELLNGTEESQQDVKKRCIAAEPHHGEQWCKVSKLIQNWKLTTESILPLVAKELPIPI</sequence>
<dbReference type="AlphaFoldDB" id="A0A9P0F7A8"/>
<evidence type="ECO:0000259" key="15">
    <source>
        <dbReference type="Pfam" id="PF06424"/>
    </source>
</evidence>
<evidence type="ECO:0000256" key="10">
    <source>
        <dbReference type="ARBA" id="ARBA00031070"/>
    </source>
</evidence>
<protein>
    <recommendedName>
        <fullName evidence="3">Pre-mRNA-processing factor 6</fullName>
    </recommendedName>
    <alternativeName>
        <fullName evidence="11">PRP6 homolog</fullName>
    </alternativeName>
    <alternativeName>
        <fullName evidence="10">U5 snRNP-associated 102 kDa protein</fullName>
    </alternativeName>
</protein>
<dbReference type="Pfam" id="PF14559">
    <property type="entry name" value="TPR_19"/>
    <property type="match status" value="1"/>
</dbReference>
<evidence type="ECO:0000256" key="1">
    <source>
        <dbReference type="ARBA" id="ARBA00004324"/>
    </source>
</evidence>
<evidence type="ECO:0000256" key="13">
    <source>
        <dbReference type="SAM" id="Coils"/>
    </source>
</evidence>
<keyword evidence="6" id="KW-0747">Spliceosome</keyword>
<keyword evidence="9" id="KW-0539">Nucleus</keyword>
<dbReference type="KEGG" id="btab:109034638"/>
<keyword evidence="8" id="KW-0508">mRNA splicing</keyword>
<keyword evidence="17" id="KW-1185">Reference proteome</keyword>
<dbReference type="SUPFAM" id="SSF48452">
    <property type="entry name" value="TPR-like"/>
    <property type="match status" value="5"/>
</dbReference>
<dbReference type="OrthoDB" id="440128at2759"/>
<evidence type="ECO:0000256" key="11">
    <source>
        <dbReference type="ARBA" id="ARBA00032140"/>
    </source>
</evidence>
<keyword evidence="7" id="KW-0677">Repeat</keyword>
<comment type="function">
    <text evidence="12">Involved in pre-mRNA splicing as component of the U4/U6-U5 tri-snRNP complex, one of the building blocks of the spliceosome. Enhances dihydrotestosterone-induced transactivation activity of AR, as well as dexamethasone-induced transactivation activity of NR3C1, but does not affect estrogen-induced transactivation.</text>
</comment>
<dbReference type="PANTHER" id="PTHR11246">
    <property type="entry name" value="PRE-MRNA SPLICING FACTOR"/>
    <property type="match status" value="1"/>
</dbReference>
<keyword evidence="13" id="KW-0175">Coiled coil</keyword>
<evidence type="ECO:0000256" key="2">
    <source>
        <dbReference type="ARBA" id="ARBA00004642"/>
    </source>
</evidence>
<evidence type="ECO:0000256" key="12">
    <source>
        <dbReference type="ARBA" id="ARBA00046247"/>
    </source>
</evidence>
<dbReference type="Gene3D" id="1.25.40.10">
    <property type="entry name" value="Tetratricopeptide repeat domain"/>
    <property type="match status" value="4"/>
</dbReference>
<evidence type="ECO:0000313" key="16">
    <source>
        <dbReference type="EMBL" id="CAH0395026.1"/>
    </source>
</evidence>
<dbReference type="Pfam" id="PF13428">
    <property type="entry name" value="TPR_14"/>
    <property type="match status" value="1"/>
</dbReference>
<feature type="compositionally biased region" description="Basic and acidic residues" evidence="14">
    <location>
        <begin position="45"/>
        <end position="55"/>
    </location>
</feature>